<dbReference type="InterPro" id="IPR036412">
    <property type="entry name" value="HAD-like_sf"/>
</dbReference>
<dbReference type="NCBIfam" id="TIGR01549">
    <property type="entry name" value="HAD-SF-IA-v1"/>
    <property type="match status" value="1"/>
</dbReference>
<dbReference type="InterPro" id="IPR041492">
    <property type="entry name" value="HAD_2"/>
</dbReference>
<dbReference type="SUPFAM" id="SSF56784">
    <property type="entry name" value="HAD-like"/>
    <property type="match status" value="1"/>
</dbReference>
<dbReference type="Gene3D" id="1.10.150.240">
    <property type="entry name" value="Putative phosphatase, domain 2"/>
    <property type="match status" value="1"/>
</dbReference>
<name>A0ABY1K2L7_9BACL</name>
<dbReference type="EMBL" id="FTNK01000008">
    <property type="protein sequence ID" value="SIR17516.1"/>
    <property type="molecule type" value="Genomic_DNA"/>
</dbReference>
<dbReference type="PANTHER" id="PTHR43434:SF1">
    <property type="entry name" value="PHOSPHOGLYCOLATE PHOSPHATASE"/>
    <property type="match status" value="1"/>
</dbReference>
<dbReference type="PANTHER" id="PTHR43434">
    <property type="entry name" value="PHOSPHOGLYCOLATE PHOSPHATASE"/>
    <property type="match status" value="1"/>
</dbReference>
<dbReference type="PRINTS" id="PR00413">
    <property type="entry name" value="HADHALOGNASE"/>
</dbReference>
<dbReference type="NCBIfam" id="TIGR01509">
    <property type="entry name" value="HAD-SF-IA-v3"/>
    <property type="match status" value="1"/>
</dbReference>
<dbReference type="RefSeq" id="WP_068579300.1">
    <property type="nucleotide sequence ID" value="NZ_FTNK01000008.1"/>
</dbReference>
<dbReference type="InterPro" id="IPR023198">
    <property type="entry name" value="PGP-like_dom2"/>
</dbReference>
<dbReference type="SFLD" id="SFLDS00003">
    <property type="entry name" value="Haloacid_Dehalogenase"/>
    <property type="match status" value="1"/>
</dbReference>
<dbReference type="Proteomes" id="UP000186666">
    <property type="component" value="Unassembled WGS sequence"/>
</dbReference>
<dbReference type="SFLD" id="SFLDG01129">
    <property type="entry name" value="C1.5:_HAD__Beta-PGM__Phosphata"/>
    <property type="match status" value="1"/>
</dbReference>
<accession>A0ABY1K2L7</accession>
<gene>
    <name evidence="1" type="ORF">SAMN05421578_10839</name>
</gene>
<dbReference type="InterPro" id="IPR023214">
    <property type="entry name" value="HAD_sf"/>
</dbReference>
<dbReference type="SFLD" id="SFLDG01135">
    <property type="entry name" value="C1.5.6:_HAD__Beta-PGM__Phospha"/>
    <property type="match status" value="1"/>
</dbReference>
<evidence type="ECO:0000313" key="1">
    <source>
        <dbReference type="EMBL" id="SIR17516.1"/>
    </source>
</evidence>
<dbReference type="Gene3D" id="3.40.50.1000">
    <property type="entry name" value="HAD superfamily/HAD-like"/>
    <property type="match status" value="1"/>
</dbReference>
<keyword evidence="2" id="KW-1185">Reference proteome</keyword>
<dbReference type="InterPro" id="IPR006439">
    <property type="entry name" value="HAD-SF_hydro_IA"/>
</dbReference>
<reference evidence="1 2" key="1">
    <citation type="submission" date="2017-01" db="EMBL/GenBank/DDBJ databases">
        <authorList>
            <person name="Varghese N."/>
            <person name="Submissions S."/>
        </authorList>
    </citation>
    <scope>NUCLEOTIDE SEQUENCE [LARGE SCALE GENOMIC DNA]</scope>
    <source>
        <strain evidence="1 2">ATCC 23464</strain>
    </source>
</reference>
<sequence>MEKGIVFDFDGVIIDSSEIQRQAFTESYNLIVGEGTPSIDEFLSHSGDSLENIFIKMKLPLEMVEPYKRISREKIGGVKIYNGMSDLLKLLKKNGYKCGLCTGKDRLRTLELLDKLMLNEYFDTVVCSDDVKNPKPHPDSLVLAINNLGVSFDSVVMVGDATNDIICAKLAGVKVVAVTWGDVPKNVLEQESPDYMVNTVDELLNVIA</sequence>
<evidence type="ECO:0000313" key="2">
    <source>
        <dbReference type="Proteomes" id="UP000186666"/>
    </source>
</evidence>
<protein>
    <submittedName>
        <fullName evidence="1">Pyrophosphatase PpaX</fullName>
    </submittedName>
</protein>
<organism evidence="1 2">
    <name type="scientific">Paenibacillus macquariensis</name>
    <dbReference type="NCBI Taxonomy" id="948756"/>
    <lineage>
        <taxon>Bacteria</taxon>
        <taxon>Bacillati</taxon>
        <taxon>Bacillota</taxon>
        <taxon>Bacilli</taxon>
        <taxon>Bacillales</taxon>
        <taxon>Paenibacillaceae</taxon>
        <taxon>Paenibacillus</taxon>
    </lineage>
</organism>
<dbReference type="InterPro" id="IPR050155">
    <property type="entry name" value="HAD-like_hydrolase_sf"/>
</dbReference>
<dbReference type="Pfam" id="PF13419">
    <property type="entry name" value="HAD_2"/>
    <property type="match status" value="1"/>
</dbReference>
<proteinExistence type="predicted"/>
<comment type="caution">
    <text evidence="1">The sequence shown here is derived from an EMBL/GenBank/DDBJ whole genome shotgun (WGS) entry which is preliminary data.</text>
</comment>